<dbReference type="InterPro" id="IPR027417">
    <property type="entry name" value="P-loop_NTPase"/>
</dbReference>
<evidence type="ECO:0000256" key="2">
    <source>
        <dbReference type="ARBA" id="ARBA00024341"/>
    </source>
</evidence>
<name>A0A6A1W0I0_9ROSI</name>
<reference evidence="5 6" key="1">
    <citation type="journal article" date="2019" name="Plant Biotechnol. J.">
        <title>The red bayberry genome and genetic basis of sex determination.</title>
        <authorList>
            <person name="Jia H.M."/>
            <person name="Jia H.J."/>
            <person name="Cai Q.L."/>
            <person name="Wang Y."/>
            <person name="Zhao H.B."/>
            <person name="Yang W.F."/>
            <person name="Wang G.Y."/>
            <person name="Li Y.H."/>
            <person name="Zhan D.L."/>
            <person name="Shen Y.T."/>
            <person name="Niu Q.F."/>
            <person name="Chang L."/>
            <person name="Qiu J."/>
            <person name="Zhao L."/>
            <person name="Xie H.B."/>
            <person name="Fu W.Y."/>
            <person name="Jin J."/>
            <person name="Li X.W."/>
            <person name="Jiao Y."/>
            <person name="Zhou C.C."/>
            <person name="Tu T."/>
            <person name="Chai C.Y."/>
            <person name="Gao J.L."/>
            <person name="Fan L.J."/>
            <person name="van de Weg E."/>
            <person name="Wang J.Y."/>
            <person name="Gao Z.S."/>
        </authorList>
    </citation>
    <scope>NUCLEOTIDE SEQUENCE [LARGE SCALE GENOMIC DNA]</scope>
    <source>
        <tissue evidence="5">Leaves</tissue>
    </source>
</reference>
<sequence length="462" mass="51765">MGASGKWLKSLIPLKKPHTTANQVSLSLPVSVQDNVEDKTKKKWSLWRSSSEGMKRDHLVASEASLSSSDAFKAAIASVVRATPKDFLVIKRARAAILIQSMFRGLLARRALKALKAVVRLQAIFRGRQVRKQAAVTLRCMKALVRVQAGIRARCARMYPEGLDVQKLGEEYRNHADPIKQAEQRWCDSPGTVGEVRGKLQMRQEGAVKRGRAIAYSRSQQHSRLTSSPNSRTNKPVTSLKNHRLDKNSTECSWIESWMAAKPWESRLMEEIHTEPPEVTPLSRKSEEQVLSFHSYSSDLDSVKVRRNNVTTRISTAPITFSQSSHSSSAPSSESLYDESRATTSSTSASPTLASSSTLMADTVQERNIHTPSYMNLTESIKAKQRACKYLSHSMQRHFIEDFQFHSKPLVLSNGDAKSSAGSNRSVNLSKDLYPPIPLGLQRRDIFCIEWFDDYQKSAVLF</sequence>
<comment type="similarity">
    <text evidence="2">Belongs to the IQD family.</text>
</comment>
<dbReference type="Gene3D" id="1.20.5.190">
    <property type="match status" value="1"/>
</dbReference>
<dbReference type="InterPro" id="IPR000048">
    <property type="entry name" value="IQ_motif_EF-hand-BS"/>
</dbReference>
<comment type="caution">
    <text evidence="5">The sequence shown here is derived from an EMBL/GenBank/DDBJ whole genome shotgun (WGS) entry which is preliminary data.</text>
</comment>
<dbReference type="Pfam" id="PF00612">
    <property type="entry name" value="IQ"/>
    <property type="match status" value="2"/>
</dbReference>
<dbReference type="EMBL" id="RXIC02000021">
    <property type="protein sequence ID" value="KAB1218403.1"/>
    <property type="molecule type" value="Genomic_DNA"/>
</dbReference>
<evidence type="ECO:0000256" key="3">
    <source>
        <dbReference type="ARBA" id="ARBA00045534"/>
    </source>
</evidence>
<dbReference type="PANTHER" id="PTHR32295:SF126">
    <property type="entry name" value="PROTEIN IQ-DOMAIN 8"/>
    <property type="match status" value="1"/>
</dbReference>
<dbReference type="Proteomes" id="UP000516437">
    <property type="component" value="Chromosome 3"/>
</dbReference>
<feature type="compositionally biased region" description="Low complexity" evidence="4">
    <location>
        <begin position="342"/>
        <end position="358"/>
    </location>
</feature>
<proteinExistence type="inferred from homology"/>
<evidence type="ECO:0000313" key="6">
    <source>
        <dbReference type="Proteomes" id="UP000516437"/>
    </source>
</evidence>
<evidence type="ECO:0000256" key="1">
    <source>
        <dbReference type="ARBA" id="ARBA00022860"/>
    </source>
</evidence>
<protein>
    <submittedName>
        <fullName evidence="5">Protein IQ-DOMAIN 1</fullName>
    </submittedName>
</protein>
<dbReference type="PROSITE" id="PS50096">
    <property type="entry name" value="IQ"/>
    <property type="match status" value="2"/>
</dbReference>
<dbReference type="AlphaFoldDB" id="A0A6A1W0I0"/>
<dbReference type="CDD" id="cd23767">
    <property type="entry name" value="IQCD"/>
    <property type="match status" value="1"/>
</dbReference>
<accession>A0A6A1W0I0</accession>
<evidence type="ECO:0000313" key="5">
    <source>
        <dbReference type="EMBL" id="KAB1218403.1"/>
    </source>
</evidence>
<comment type="function">
    <text evidence="3">May be involved in cooperative interactions with calmodulins or calmodulin-like proteins. Recruits calmodulin proteins to microtubules, thus being a potential scaffold in cellular signaling and trafficking. May associate with nucleic acids and regulate gene expression at the transcriptional or post-transcriptional level.</text>
</comment>
<evidence type="ECO:0000256" key="4">
    <source>
        <dbReference type="SAM" id="MobiDB-lite"/>
    </source>
</evidence>
<dbReference type="PANTHER" id="PTHR32295">
    <property type="entry name" value="IQ-DOMAIN 5-RELATED"/>
    <property type="match status" value="1"/>
</dbReference>
<gene>
    <name evidence="5" type="ORF">CJ030_MR3G026283</name>
</gene>
<keyword evidence="1" id="KW-0112">Calmodulin-binding</keyword>
<feature type="region of interest" description="Disordered" evidence="4">
    <location>
        <begin position="215"/>
        <end position="244"/>
    </location>
</feature>
<dbReference type="GO" id="GO:0005516">
    <property type="term" value="F:calmodulin binding"/>
    <property type="evidence" value="ECO:0007669"/>
    <property type="project" value="UniProtKB-KW"/>
</dbReference>
<feature type="compositionally biased region" description="Low complexity" evidence="4">
    <location>
        <begin position="322"/>
        <end position="335"/>
    </location>
</feature>
<dbReference type="OrthoDB" id="671489at2759"/>
<dbReference type="SMART" id="SM00015">
    <property type="entry name" value="IQ"/>
    <property type="match status" value="2"/>
</dbReference>
<organism evidence="5 6">
    <name type="scientific">Morella rubra</name>
    <name type="common">Chinese bayberry</name>
    <dbReference type="NCBI Taxonomy" id="262757"/>
    <lineage>
        <taxon>Eukaryota</taxon>
        <taxon>Viridiplantae</taxon>
        <taxon>Streptophyta</taxon>
        <taxon>Embryophyta</taxon>
        <taxon>Tracheophyta</taxon>
        <taxon>Spermatophyta</taxon>
        <taxon>Magnoliopsida</taxon>
        <taxon>eudicotyledons</taxon>
        <taxon>Gunneridae</taxon>
        <taxon>Pentapetalae</taxon>
        <taxon>rosids</taxon>
        <taxon>fabids</taxon>
        <taxon>Fagales</taxon>
        <taxon>Myricaceae</taxon>
        <taxon>Morella</taxon>
    </lineage>
</organism>
<feature type="compositionally biased region" description="Polar residues" evidence="4">
    <location>
        <begin position="217"/>
        <end position="240"/>
    </location>
</feature>
<keyword evidence="6" id="KW-1185">Reference proteome</keyword>
<feature type="region of interest" description="Disordered" evidence="4">
    <location>
        <begin position="320"/>
        <end position="361"/>
    </location>
</feature>
<dbReference type="SUPFAM" id="SSF52540">
    <property type="entry name" value="P-loop containing nucleoside triphosphate hydrolases"/>
    <property type="match status" value="1"/>
</dbReference>